<dbReference type="AlphaFoldDB" id="A0A239KMV1"/>
<dbReference type="Proteomes" id="UP000198393">
    <property type="component" value="Unassembled WGS sequence"/>
</dbReference>
<organism evidence="1 2">
    <name type="scientific">Ekhidna lutea</name>
    <dbReference type="NCBI Taxonomy" id="447679"/>
    <lineage>
        <taxon>Bacteria</taxon>
        <taxon>Pseudomonadati</taxon>
        <taxon>Bacteroidota</taxon>
        <taxon>Cytophagia</taxon>
        <taxon>Cytophagales</taxon>
        <taxon>Reichenbachiellaceae</taxon>
        <taxon>Ekhidna</taxon>
    </lineage>
</organism>
<protein>
    <submittedName>
        <fullName evidence="1">Uncharacterized protein</fullName>
    </submittedName>
</protein>
<sequence>MIYGRIVLDLFKNLTIMKNFSITMLAVLMFSCQQQTSDQPEESSYEIQDTQPSMYAVSYQVAENNINYYDSITRKYLKTDPIKAFTVRSVDLIEAIGLPISDDAKTKYKHVRIYLGLDSATNQFKMYLTPVKGAKLSAGIAGKDVILDGPYEGIPNSNGEVSESDGQYMMDFTKPCPTTCPEE</sequence>
<evidence type="ECO:0000313" key="2">
    <source>
        <dbReference type="Proteomes" id="UP000198393"/>
    </source>
</evidence>
<gene>
    <name evidence="1" type="ORF">SAMN05421640_2744</name>
</gene>
<dbReference type="PROSITE" id="PS51257">
    <property type="entry name" value="PROKAR_LIPOPROTEIN"/>
    <property type="match status" value="1"/>
</dbReference>
<evidence type="ECO:0000313" key="1">
    <source>
        <dbReference type="EMBL" id="SNT18899.1"/>
    </source>
</evidence>
<reference evidence="1 2" key="1">
    <citation type="submission" date="2017-06" db="EMBL/GenBank/DDBJ databases">
        <authorList>
            <person name="Kim H.J."/>
            <person name="Triplett B.A."/>
        </authorList>
    </citation>
    <scope>NUCLEOTIDE SEQUENCE [LARGE SCALE GENOMIC DNA]</scope>
    <source>
        <strain evidence="1 2">DSM 19307</strain>
    </source>
</reference>
<dbReference type="EMBL" id="FZPD01000004">
    <property type="protein sequence ID" value="SNT18899.1"/>
    <property type="molecule type" value="Genomic_DNA"/>
</dbReference>
<proteinExistence type="predicted"/>
<accession>A0A239KMV1</accession>
<keyword evidence="2" id="KW-1185">Reference proteome</keyword>
<name>A0A239KMV1_EKHLU</name>